<name>A0A2I7N7R2_9NEIS</name>
<dbReference type="PANTHER" id="PTHR36121:SF1">
    <property type="entry name" value="PROTEIN SXY"/>
    <property type="match status" value="1"/>
</dbReference>
<dbReference type="AlphaFoldDB" id="A0A2I7N7R2"/>
<sequence length="115" mass="13587">MNKNREFRDYITNDILSHLDSIKTKSMFGGYGIYWHDVFIAIIADNELYTKVNKDLKEKYKALGYYPFTYQQKNKLVELNYINVPLETIENPNAIRKRLEESYLIAIQKTGKKLA</sequence>
<dbReference type="RefSeq" id="WP_102951551.1">
    <property type="nucleotide sequence ID" value="NZ_CP024847.1"/>
</dbReference>
<evidence type="ECO:0000313" key="3">
    <source>
        <dbReference type="Proteomes" id="UP000236655"/>
    </source>
</evidence>
<keyword evidence="3" id="KW-1185">Reference proteome</keyword>
<protein>
    <submittedName>
        <fullName evidence="2">Competence protein TfoX</fullName>
    </submittedName>
</protein>
<accession>A0A2I7N7R2</accession>
<organism evidence="2 3">
    <name type="scientific">Aquella oligotrophica</name>
    <dbReference type="NCBI Taxonomy" id="2067065"/>
    <lineage>
        <taxon>Bacteria</taxon>
        <taxon>Pseudomonadati</taxon>
        <taxon>Pseudomonadota</taxon>
        <taxon>Betaproteobacteria</taxon>
        <taxon>Neisseriales</taxon>
        <taxon>Neisseriaceae</taxon>
        <taxon>Aquella</taxon>
    </lineage>
</organism>
<dbReference type="OrthoDB" id="8687154at2"/>
<dbReference type="Pfam" id="PF04993">
    <property type="entry name" value="TfoX_N"/>
    <property type="match status" value="1"/>
</dbReference>
<dbReference type="InterPro" id="IPR007076">
    <property type="entry name" value="TfoX_N"/>
</dbReference>
<evidence type="ECO:0000259" key="1">
    <source>
        <dbReference type="Pfam" id="PF04993"/>
    </source>
</evidence>
<gene>
    <name evidence="2" type="ORF">CUN60_08095</name>
</gene>
<dbReference type="EMBL" id="CP024847">
    <property type="protein sequence ID" value="AUR52255.1"/>
    <property type="molecule type" value="Genomic_DNA"/>
</dbReference>
<dbReference type="SUPFAM" id="SSF159894">
    <property type="entry name" value="YgaC/TfoX-N like"/>
    <property type="match status" value="1"/>
</dbReference>
<dbReference type="KEGG" id="nba:CUN60_08095"/>
<evidence type="ECO:0000313" key="2">
    <source>
        <dbReference type="EMBL" id="AUR52255.1"/>
    </source>
</evidence>
<dbReference type="Gene3D" id="3.30.1460.30">
    <property type="entry name" value="YgaC/TfoX-N like chaperone"/>
    <property type="match status" value="1"/>
</dbReference>
<feature type="domain" description="TfoX N-terminal" evidence="1">
    <location>
        <begin position="14"/>
        <end position="103"/>
    </location>
</feature>
<dbReference type="PANTHER" id="PTHR36121">
    <property type="entry name" value="PROTEIN SXY"/>
    <property type="match status" value="1"/>
</dbReference>
<reference evidence="3" key="1">
    <citation type="submission" date="2017-11" db="EMBL/GenBank/DDBJ databases">
        <authorList>
            <person name="Chan K.G."/>
            <person name="Lee L.S."/>
        </authorList>
    </citation>
    <scope>NUCLEOTIDE SEQUENCE [LARGE SCALE GENOMIC DNA]</scope>
    <source>
        <strain evidence="3">DSM 100970</strain>
    </source>
</reference>
<dbReference type="Proteomes" id="UP000236655">
    <property type="component" value="Chromosome"/>
</dbReference>
<dbReference type="InterPro" id="IPR047525">
    <property type="entry name" value="TfoX-like"/>
</dbReference>
<proteinExistence type="predicted"/>